<dbReference type="EMBL" id="LVXZ01000015">
    <property type="protein sequence ID" value="OAP93122.1"/>
    <property type="molecule type" value="Genomic_DNA"/>
</dbReference>
<dbReference type="Pfam" id="PF05973">
    <property type="entry name" value="Gp49"/>
    <property type="match status" value="1"/>
</dbReference>
<protein>
    <recommendedName>
        <fullName evidence="3">Type II toxin-antitoxin system RelE/ParE family toxin</fullName>
    </recommendedName>
</protein>
<comment type="caution">
    <text evidence="1">The sequence shown here is derived from an EMBL/GenBank/DDBJ whole genome shotgun (WGS) entry which is preliminary data.</text>
</comment>
<evidence type="ECO:0000313" key="2">
    <source>
        <dbReference type="Proteomes" id="UP000078302"/>
    </source>
</evidence>
<gene>
    <name evidence="1" type="ORF">A4H96_01760</name>
</gene>
<dbReference type="AlphaFoldDB" id="A0A179BNA3"/>
<accession>A0A179BNA3</accession>
<name>A0A179BNA3_ACIFR</name>
<evidence type="ECO:0008006" key="3">
    <source>
        <dbReference type="Google" id="ProtNLM"/>
    </source>
</evidence>
<sequence length="108" mass="12345">MKWVAETLDQRVDDELNALPPALRARLSRIVELIEQVGLEQVHEPHIKHLEDKLWEIRAKAPDGIARAIYVTATGKRLVILHAFVKKAQKTPKQAIETARQRAKEVLQ</sequence>
<evidence type="ECO:0000313" key="1">
    <source>
        <dbReference type="EMBL" id="OAP93122.1"/>
    </source>
</evidence>
<proteinExistence type="predicted"/>
<organism evidence="1 2">
    <name type="scientific">Acidithiobacillus ferrooxidans</name>
    <name type="common">Thiobacillus ferrooxidans</name>
    <dbReference type="NCBI Taxonomy" id="920"/>
    <lineage>
        <taxon>Bacteria</taxon>
        <taxon>Pseudomonadati</taxon>
        <taxon>Pseudomonadota</taxon>
        <taxon>Acidithiobacillia</taxon>
        <taxon>Acidithiobacillales</taxon>
        <taxon>Acidithiobacillaceae</taxon>
        <taxon>Acidithiobacillus</taxon>
    </lineage>
</organism>
<reference evidence="1 2" key="1">
    <citation type="submission" date="2016-04" db="EMBL/GenBank/DDBJ databases">
        <title>Acidithiobacillus ferrooxidans genome sequencing and assembly.</title>
        <authorList>
            <person name="Zhou Z."/>
        </authorList>
    </citation>
    <scope>NUCLEOTIDE SEQUENCE [LARGE SCALE GENOMIC DNA]</scope>
    <source>
        <strain evidence="1 2">BY0502</strain>
    </source>
</reference>
<dbReference type="InterPro" id="IPR009241">
    <property type="entry name" value="HigB-like"/>
</dbReference>
<dbReference type="Proteomes" id="UP000078302">
    <property type="component" value="Unassembled WGS sequence"/>
</dbReference>
<dbReference type="RefSeq" id="WP_064217997.1">
    <property type="nucleotide sequence ID" value="NZ_LVXZ01000015.1"/>
</dbReference>
<dbReference type="OrthoDB" id="3233388at2"/>
<keyword evidence="2" id="KW-1185">Reference proteome</keyword>